<evidence type="ECO:0000313" key="1">
    <source>
        <dbReference type="EMBL" id="NUB91504.1"/>
    </source>
</evidence>
<dbReference type="EMBL" id="JABURA010000001">
    <property type="protein sequence ID" value="NUB91504.1"/>
    <property type="molecule type" value="Genomic_DNA"/>
</dbReference>
<protein>
    <submittedName>
        <fullName evidence="1">Uncharacterized protein</fullName>
    </submittedName>
</protein>
<comment type="caution">
    <text evidence="1">The sequence shown here is derived from an EMBL/GenBank/DDBJ whole genome shotgun (WGS) entry which is preliminary data.</text>
</comment>
<dbReference type="OrthoDB" id="186596at2157"/>
<organism evidence="1 2">
    <name type="scientific">Haloterrigena gelatinilytica</name>
    <dbReference type="NCBI Taxonomy" id="2741724"/>
    <lineage>
        <taxon>Archaea</taxon>
        <taxon>Methanobacteriati</taxon>
        <taxon>Methanobacteriota</taxon>
        <taxon>Stenosarchaea group</taxon>
        <taxon>Halobacteria</taxon>
        <taxon>Halobacteriales</taxon>
        <taxon>Natrialbaceae</taxon>
        <taxon>Haloterrigena</taxon>
    </lineage>
</organism>
<sequence>MERDDQQPDPTDSSPAALPAGGAAADLPIALSDLFQLLATDRMRQLLYFLTARGGTVFVEDLEAAFDADAVVGFHHIQFPRLVDLHIIDYDREAGAITLTPIGDDLRPALEHVRAMDDPAIAAVPDRTEQ</sequence>
<accession>A0A8J8GK63</accession>
<dbReference type="RefSeq" id="WP_174702038.1">
    <property type="nucleotide sequence ID" value="NZ_JABURA010000001.1"/>
</dbReference>
<gene>
    <name evidence="1" type="ORF">HT576_10810</name>
</gene>
<name>A0A8J8GK63_9EURY</name>
<reference evidence="1" key="1">
    <citation type="submission" date="2020-06" db="EMBL/GenBank/DDBJ databases">
        <title>Haloterrigena sp. nov., an extremely halophilic archaeon isolated from a saline sediment.</title>
        <authorList>
            <person name="Liu B.-B."/>
        </authorList>
    </citation>
    <scope>NUCLEOTIDE SEQUENCE</scope>
    <source>
        <strain evidence="1">SYSU A121-1</strain>
    </source>
</reference>
<evidence type="ECO:0000313" key="2">
    <source>
        <dbReference type="Proteomes" id="UP000728647"/>
    </source>
</evidence>
<dbReference type="Proteomes" id="UP000728647">
    <property type="component" value="Unassembled WGS sequence"/>
</dbReference>
<dbReference type="AlphaFoldDB" id="A0A8J8GK63"/>
<proteinExistence type="predicted"/>